<dbReference type="KEGG" id="tnl:113508006"/>
<feature type="domain" description="AIMP2 thioredoxin-like" evidence="5">
    <location>
        <begin position="106"/>
        <end position="190"/>
    </location>
</feature>
<keyword evidence="2" id="KW-0963">Cytoplasm</keyword>
<comment type="subcellular location">
    <subcellularLocation>
        <location evidence="1">Cytoplasm</location>
    </subcellularLocation>
</comment>
<proteinExistence type="predicted"/>
<evidence type="ECO:0000313" key="6">
    <source>
        <dbReference type="Proteomes" id="UP000322000"/>
    </source>
</evidence>
<dbReference type="GO" id="GO:0006412">
    <property type="term" value="P:translation"/>
    <property type="evidence" value="ECO:0007669"/>
    <property type="project" value="UniProtKB-KW"/>
</dbReference>
<dbReference type="GO" id="GO:0017101">
    <property type="term" value="C:aminoacyl-tRNA synthetase multienzyme complex"/>
    <property type="evidence" value="ECO:0007669"/>
    <property type="project" value="InterPro"/>
</dbReference>
<evidence type="ECO:0000256" key="4">
    <source>
        <dbReference type="SAM" id="Coils"/>
    </source>
</evidence>
<dbReference type="InterPro" id="IPR041503">
    <property type="entry name" value="AIMP2_thioredoxin"/>
</dbReference>
<name>A0A7E5X249_TRINI</name>
<dbReference type="AlphaFoldDB" id="A0A7E5X249"/>
<keyword evidence="4" id="KW-0175">Coiled coil</keyword>
<dbReference type="FunCoup" id="A0A7E5X249">
    <property type="interactions" value="367"/>
</dbReference>
<protein>
    <submittedName>
        <fullName evidence="7">Uncharacterized protein LOC113508006 isoform X1</fullName>
    </submittedName>
</protein>
<dbReference type="InterPro" id="IPR042360">
    <property type="entry name" value="AIMP2"/>
</dbReference>
<evidence type="ECO:0000313" key="7">
    <source>
        <dbReference type="RefSeq" id="XP_026746744.1"/>
    </source>
</evidence>
<dbReference type="InParanoid" id="A0A7E5X249"/>
<keyword evidence="3" id="KW-0648">Protein biosynthesis</keyword>
<dbReference type="Proteomes" id="UP000322000">
    <property type="component" value="Unplaced"/>
</dbReference>
<dbReference type="PANTHER" id="PTHR13438:SF2">
    <property type="entry name" value="AMINOACYL TRNA SYNTHASE COMPLEX-INTERACTING MULTIFUNCTIONAL PROTEIN 2"/>
    <property type="match status" value="1"/>
</dbReference>
<organism evidence="6 7">
    <name type="scientific">Trichoplusia ni</name>
    <name type="common">Cabbage looper</name>
    <dbReference type="NCBI Taxonomy" id="7111"/>
    <lineage>
        <taxon>Eukaryota</taxon>
        <taxon>Metazoa</taxon>
        <taxon>Ecdysozoa</taxon>
        <taxon>Arthropoda</taxon>
        <taxon>Hexapoda</taxon>
        <taxon>Insecta</taxon>
        <taxon>Pterygota</taxon>
        <taxon>Neoptera</taxon>
        <taxon>Endopterygota</taxon>
        <taxon>Lepidoptera</taxon>
        <taxon>Glossata</taxon>
        <taxon>Ditrysia</taxon>
        <taxon>Noctuoidea</taxon>
        <taxon>Noctuidae</taxon>
        <taxon>Plusiinae</taxon>
        <taxon>Trichoplusia</taxon>
    </lineage>
</organism>
<dbReference type="Gene3D" id="1.20.1050.130">
    <property type="match status" value="1"/>
</dbReference>
<evidence type="ECO:0000256" key="1">
    <source>
        <dbReference type="ARBA" id="ARBA00004496"/>
    </source>
</evidence>
<evidence type="ECO:0000259" key="5">
    <source>
        <dbReference type="Pfam" id="PF18569"/>
    </source>
</evidence>
<dbReference type="Pfam" id="PF18569">
    <property type="entry name" value="Thioredoxin_16"/>
    <property type="match status" value="1"/>
</dbReference>
<feature type="coiled-coil region" evidence="4">
    <location>
        <begin position="50"/>
        <end position="77"/>
    </location>
</feature>
<dbReference type="RefSeq" id="XP_026746744.1">
    <property type="nucleotide sequence ID" value="XM_026890943.1"/>
</dbReference>
<dbReference type="GeneID" id="113508006"/>
<evidence type="ECO:0000256" key="2">
    <source>
        <dbReference type="ARBA" id="ARBA00022490"/>
    </source>
</evidence>
<gene>
    <name evidence="7" type="primary">LOC113508006</name>
</gene>
<evidence type="ECO:0000256" key="3">
    <source>
        <dbReference type="ARBA" id="ARBA00022917"/>
    </source>
</evidence>
<reference evidence="7" key="1">
    <citation type="submission" date="2025-08" db="UniProtKB">
        <authorList>
            <consortium name="RefSeq"/>
        </authorList>
    </citation>
    <scope>IDENTIFICATION</scope>
</reference>
<accession>A0A7E5X249</accession>
<dbReference type="OrthoDB" id="424586at2759"/>
<sequence length="286" mass="32907">MMYPMKKIVAHDSEILLPKCMYTVKNRTNLILTAEDDTNINISNQVIKFLKGSNSKMTELEKRQDQLLKKLDNLYDRIKTISSYCNVSHVKEVKISKNNKACLPTPQEVVLITSPDSLPWFLSVILKQSPEPIHMLWHIHSSVPNDKVAKVKNFVNNLPNSQSSNINLRLIFKCVSADTELKLSSLAVPIIGNVNILRYLSYVYPNVVPYNPDDHQVDYLLDLCHLLERTPEKNKEAIINKLCSQYKDWLYGDEYSIVDLAAFNIVKQWKNIPKSVPKSWFDKLCS</sequence>
<dbReference type="PANTHER" id="PTHR13438">
    <property type="entry name" value="AMINOACYL TRNA SYNTHASE COMPLEX-INTERACTING MULTIFUNCTIONAL PROTEIN"/>
    <property type="match status" value="1"/>
</dbReference>
<dbReference type="GO" id="GO:0005737">
    <property type="term" value="C:cytoplasm"/>
    <property type="evidence" value="ECO:0007669"/>
    <property type="project" value="UniProtKB-SubCell"/>
</dbReference>
<keyword evidence="6" id="KW-1185">Reference proteome</keyword>